<dbReference type="SUPFAM" id="SSF56672">
    <property type="entry name" value="DNA/RNA polymerases"/>
    <property type="match status" value="1"/>
</dbReference>
<dbReference type="CDD" id="cd09275">
    <property type="entry name" value="RNase_HI_RT_DIRS1"/>
    <property type="match status" value="1"/>
</dbReference>
<organism evidence="2 3">
    <name type="scientific">Mytilus coruscus</name>
    <name type="common">Sea mussel</name>
    <dbReference type="NCBI Taxonomy" id="42192"/>
    <lineage>
        <taxon>Eukaryota</taxon>
        <taxon>Metazoa</taxon>
        <taxon>Spiralia</taxon>
        <taxon>Lophotrochozoa</taxon>
        <taxon>Mollusca</taxon>
        <taxon>Bivalvia</taxon>
        <taxon>Autobranchia</taxon>
        <taxon>Pteriomorphia</taxon>
        <taxon>Mytilida</taxon>
        <taxon>Mytiloidea</taxon>
        <taxon>Mytilidae</taxon>
        <taxon>Mytilinae</taxon>
        <taxon>Mytilus</taxon>
    </lineage>
</organism>
<reference evidence="2 3" key="1">
    <citation type="submission" date="2020-06" db="EMBL/GenBank/DDBJ databases">
        <authorList>
            <person name="Li R."/>
            <person name="Bekaert M."/>
        </authorList>
    </citation>
    <scope>NUCLEOTIDE SEQUENCE [LARGE SCALE GENOMIC DNA]</scope>
    <source>
        <strain evidence="3">wild</strain>
    </source>
</reference>
<dbReference type="EMBL" id="CACVKT020008611">
    <property type="protein sequence ID" value="CAC5416217.1"/>
    <property type="molecule type" value="Genomic_DNA"/>
</dbReference>
<gene>
    <name evidence="2" type="ORF">MCOR_48856</name>
</gene>
<dbReference type="PANTHER" id="PTHR33050">
    <property type="entry name" value="REVERSE TRANSCRIPTASE DOMAIN-CONTAINING PROTEIN"/>
    <property type="match status" value="1"/>
</dbReference>
<dbReference type="OrthoDB" id="7756796at2759"/>
<protein>
    <recommendedName>
        <fullName evidence="4">RNase H type-1 domain-containing protein</fullName>
    </recommendedName>
</protein>
<keyword evidence="3" id="KW-1185">Reference proteome</keyword>
<evidence type="ECO:0000313" key="3">
    <source>
        <dbReference type="Proteomes" id="UP000507470"/>
    </source>
</evidence>
<sequence>MIDLKNTLKNRSDKSLLNSDFSADLDWWLKFMKTFNGRTCILDNKPISSLQCDACSEGGGATFLGDFFYINWTLDMPETIIIVFAIFKWASFLENKRVIIYTDNVTAKSVINKMTSRNPVVMVYIRFLFYMQAVYNFSMFAIHIPGKFNTLADASSRLHEKDKLSLVYDLLPFSQKGLLSVHELLSHVI</sequence>
<dbReference type="Proteomes" id="UP000507470">
    <property type="component" value="Unassembled WGS sequence"/>
</dbReference>
<proteinExistence type="predicted"/>
<dbReference type="InterPro" id="IPR043502">
    <property type="entry name" value="DNA/RNA_pol_sf"/>
</dbReference>
<dbReference type="PANTHER" id="PTHR33050:SF8">
    <property type="entry name" value="REVERSE TRANSCRIPTASE DOMAIN-CONTAINING PROTEIN"/>
    <property type="match status" value="1"/>
</dbReference>
<accession>A0A6J8E776</accession>
<dbReference type="AlphaFoldDB" id="A0A6J8E776"/>
<keyword evidence="1" id="KW-1133">Transmembrane helix</keyword>
<evidence type="ECO:0000256" key="1">
    <source>
        <dbReference type="SAM" id="Phobius"/>
    </source>
</evidence>
<evidence type="ECO:0000313" key="2">
    <source>
        <dbReference type="EMBL" id="CAC5416217.1"/>
    </source>
</evidence>
<keyword evidence="1" id="KW-0812">Transmembrane</keyword>
<dbReference type="InterPro" id="IPR052055">
    <property type="entry name" value="Hepadnavirus_pol/RT"/>
</dbReference>
<name>A0A6J8E776_MYTCO</name>
<evidence type="ECO:0008006" key="4">
    <source>
        <dbReference type="Google" id="ProtNLM"/>
    </source>
</evidence>
<keyword evidence="1" id="KW-0472">Membrane</keyword>
<feature type="transmembrane region" description="Helical" evidence="1">
    <location>
        <begin position="123"/>
        <end position="144"/>
    </location>
</feature>